<evidence type="ECO:0000256" key="3">
    <source>
        <dbReference type="ARBA" id="ARBA00014635"/>
    </source>
</evidence>
<keyword evidence="6 8" id="KW-0472">Membrane</keyword>
<feature type="region of interest" description="Disordered" evidence="7">
    <location>
        <begin position="1"/>
        <end position="25"/>
    </location>
</feature>
<feature type="transmembrane region" description="Helical" evidence="8">
    <location>
        <begin position="274"/>
        <end position="294"/>
    </location>
</feature>
<evidence type="ECO:0000313" key="10">
    <source>
        <dbReference type="RefSeq" id="XP_032835528.1"/>
    </source>
</evidence>
<accession>A0AAJ7UFJ8</accession>
<dbReference type="AlphaFoldDB" id="A0AAJ7UFJ8"/>
<evidence type="ECO:0000256" key="4">
    <source>
        <dbReference type="ARBA" id="ARBA00022692"/>
    </source>
</evidence>
<keyword evidence="5 8" id="KW-1133">Transmembrane helix</keyword>
<dbReference type="Pfam" id="PF14802">
    <property type="entry name" value="TMEM192"/>
    <property type="match status" value="1"/>
</dbReference>
<dbReference type="GO" id="GO:0005765">
    <property type="term" value="C:lysosomal membrane"/>
    <property type="evidence" value="ECO:0007669"/>
    <property type="project" value="TreeGrafter"/>
</dbReference>
<keyword evidence="4 8" id="KW-0812">Transmembrane</keyword>
<dbReference type="RefSeq" id="XP_032835528.1">
    <property type="nucleotide sequence ID" value="XM_032979637.1"/>
</dbReference>
<evidence type="ECO:0000256" key="5">
    <source>
        <dbReference type="ARBA" id="ARBA00022989"/>
    </source>
</evidence>
<dbReference type="Proteomes" id="UP001318040">
    <property type="component" value="Chromosome 75"/>
</dbReference>
<gene>
    <name evidence="10" type="primary">TMEM192</name>
</gene>
<feature type="transmembrane region" description="Helical" evidence="8">
    <location>
        <begin position="114"/>
        <end position="137"/>
    </location>
</feature>
<evidence type="ECO:0000256" key="6">
    <source>
        <dbReference type="ARBA" id="ARBA00023136"/>
    </source>
</evidence>
<comment type="subcellular location">
    <subcellularLocation>
        <location evidence="1">Membrane</location>
        <topology evidence="1">Multi-pass membrane protein</topology>
    </subcellularLocation>
</comment>
<evidence type="ECO:0000256" key="1">
    <source>
        <dbReference type="ARBA" id="ARBA00004141"/>
    </source>
</evidence>
<reference evidence="10" key="1">
    <citation type="submission" date="2025-08" db="UniProtKB">
        <authorList>
            <consortium name="RefSeq"/>
        </authorList>
    </citation>
    <scope>IDENTIFICATION</scope>
    <source>
        <tissue evidence="10">Sperm</tissue>
    </source>
</reference>
<dbReference type="PANTHER" id="PTHR31592:SF1">
    <property type="entry name" value="TRANSMEMBRANE PROTEIN 192"/>
    <property type="match status" value="1"/>
</dbReference>
<feature type="transmembrane region" description="Helical" evidence="8">
    <location>
        <begin position="158"/>
        <end position="176"/>
    </location>
</feature>
<evidence type="ECO:0000313" key="9">
    <source>
        <dbReference type="Proteomes" id="UP001318040"/>
    </source>
</evidence>
<dbReference type="GO" id="GO:0005770">
    <property type="term" value="C:late endosome"/>
    <property type="evidence" value="ECO:0007669"/>
    <property type="project" value="TreeGrafter"/>
</dbReference>
<protein>
    <recommendedName>
        <fullName evidence="3">Transmembrane protein 192</fullName>
    </recommendedName>
</protein>
<evidence type="ECO:0000256" key="7">
    <source>
        <dbReference type="SAM" id="MobiDB-lite"/>
    </source>
</evidence>
<dbReference type="KEGG" id="pmrn:116957471"/>
<evidence type="ECO:0000256" key="2">
    <source>
        <dbReference type="ARBA" id="ARBA00006314"/>
    </source>
</evidence>
<comment type="similarity">
    <text evidence="2">Belongs to the TMEM192 family.</text>
</comment>
<dbReference type="PANTHER" id="PTHR31592">
    <property type="entry name" value="TRANSMEMBRANE PROTEIN 192"/>
    <property type="match status" value="1"/>
</dbReference>
<dbReference type="CTD" id="201931"/>
<keyword evidence="9" id="KW-1185">Reference proteome</keyword>
<sequence>MRAPASRDTPPLLGEGGGQIQRNSQHDGPVAALLRVTSKVPALLCGKLEPRALHEVAFLAIREEEELVTRRPETTSIKSHYTVFVTTVIHLAAVCLLLWASLSPLASELRVSRWIAFGRIALYLIHSFSAWNVHCSLSWARAQGHLRWERKTRRHRDTAMMIFNTGNALLLTICATEKQVEDPETWGGIGGERFWLWMWVGIICAEFLLLSPFLIAYVVRVVRFNKSTPQSDIIEKETASSTAGTTKERRIKLEYKTMIEGKGTRRVKRWQEMYGVSLEALYVKYLYFYFSWWIKSCSPLPDVEKRVRLMSSG</sequence>
<feature type="transmembrane region" description="Helical" evidence="8">
    <location>
        <begin position="81"/>
        <end position="102"/>
    </location>
</feature>
<feature type="transmembrane region" description="Helical" evidence="8">
    <location>
        <begin position="196"/>
        <end position="219"/>
    </location>
</feature>
<organism evidence="9 10">
    <name type="scientific">Petromyzon marinus</name>
    <name type="common">Sea lamprey</name>
    <dbReference type="NCBI Taxonomy" id="7757"/>
    <lineage>
        <taxon>Eukaryota</taxon>
        <taxon>Metazoa</taxon>
        <taxon>Chordata</taxon>
        <taxon>Craniata</taxon>
        <taxon>Vertebrata</taxon>
        <taxon>Cyclostomata</taxon>
        <taxon>Hyperoartia</taxon>
        <taxon>Petromyzontiformes</taxon>
        <taxon>Petromyzontidae</taxon>
        <taxon>Petromyzon</taxon>
    </lineage>
</organism>
<name>A0AAJ7UFJ8_PETMA</name>
<proteinExistence type="inferred from homology"/>
<dbReference type="InterPro" id="IPR029399">
    <property type="entry name" value="TMEM192"/>
</dbReference>
<evidence type="ECO:0000256" key="8">
    <source>
        <dbReference type="SAM" id="Phobius"/>
    </source>
</evidence>